<evidence type="ECO:0000256" key="2">
    <source>
        <dbReference type="ARBA" id="ARBA00022649"/>
    </source>
</evidence>
<comment type="similarity">
    <text evidence="1">Belongs to the ParD antitoxin family.</text>
</comment>
<dbReference type="EMBL" id="FNAC01000033">
    <property type="protein sequence ID" value="SDD49446.1"/>
    <property type="molecule type" value="Genomic_DNA"/>
</dbReference>
<dbReference type="SUPFAM" id="SSF47598">
    <property type="entry name" value="Ribbon-helix-helix"/>
    <property type="match status" value="1"/>
</dbReference>
<protein>
    <submittedName>
        <fullName evidence="3">Antitoxin ParD1/3/4</fullName>
    </submittedName>
</protein>
<dbReference type="GO" id="GO:0006355">
    <property type="term" value="P:regulation of DNA-templated transcription"/>
    <property type="evidence" value="ECO:0007669"/>
    <property type="project" value="InterPro"/>
</dbReference>
<keyword evidence="2" id="KW-1277">Toxin-antitoxin system</keyword>
<reference evidence="4" key="1">
    <citation type="submission" date="2016-10" db="EMBL/GenBank/DDBJ databases">
        <authorList>
            <person name="Varghese N."/>
            <person name="Submissions S."/>
        </authorList>
    </citation>
    <scope>NUCLEOTIDE SEQUENCE [LARGE SCALE GENOMIC DNA]</scope>
    <source>
        <strain evidence="4">DSM 23095</strain>
    </source>
</reference>
<dbReference type="PANTHER" id="PTHR36582">
    <property type="entry name" value="ANTITOXIN PARD"/>
    <property type="match status" value="1"/>
</dbReference>
<dbReference type="Proteomes" id="UP000199060">
    <property type="component" value="Unassembled WGS sequence"/>
</dbReference>
<accession>A0A1G6V9E5</accession>
<keyword evidence="4" id="KW-1185">Reference proteome</keyword>
<dbReference type="PANTHER" id="PTHR36582:SF2">
    <property type="entry name" value="ANTITOXIN PARD"/>
    <property type="match status" value="1"/>
</dbReference>
<name>A0A1G6V9E5_9BACT</name>
<dbReference type="InterPro" id="IPR038296">
    <property type="entry name" value="ParD_sf"/>
</dbReference>
<dbReference type="OrthoDB" id="9811310at2"/>
<dbReference type="InterPro" id="IPR022789">
    <property type="entry name" value="ParD"/>
</dbReference>
<dbReference type="AlphaFoldDB" id="A0A1G6V9E5"/>
<proteinExistence type="inferred from homology"/>
<evidence type="ECO:0000256" key="1">
    <source>
        <dbReference type="ARBA" id="ARBA00008580"/>
    </source>
</evidence>
<sequence length="85" mass="9896">MKTVRKTITVTQKQSDWIKSRLEAGDFTNESEYIRDLLRKDQYQNSEFTITKALIEEGLESGVSEAGIPEIMREVEEKMKRDGRL</sequence>
<organism evidence="3 4">
    <name type="scientific">Algoriphagus faecimaris</name>
    <dbReference type="NCBI Taxonomy" id="686796"/>
    <lineage>
        <taxon>Bacteria</taxon>
        <taxon>Pseudomonadati</taxon>
        <taxon>Bacteroidota</taxon>
        <taxon>Cytophagia</taxon>
        <taxon>Cytophagales</taxon>
        <taxon>Cyclobacteriaceae</taxon>
        <taxon>Algoriphagus</taxon>
    </lineage>
</organism>
<dbReference type="Gene3D" id="6.10.10.120">
    <property type="entry name" value="Antitoxin ParD1-like"/>
    <property type="match status" value="1"/>
</dbReference>
<dbReference type="InterPro" id="IPR010985">
    <property type="entry name" value="Ribbon_hlx_hlx"/>
</dbReference>
<evidence type="ECO:0000313" key="4">
    <source>
        <dbReference type="Proteomes" id="UP000199060"/>
    </source>
</evidence>
<dbReference type="STRING" id="686796.SAMN04488104_10338"/>
<dbReference type="RefSeq" id="WP_087940462.1">
    <property type="nucleotide sequence ID" value="NZ_FNAC01000033.1"/>
</dbReference>
<gene>
    <name evidence="3" type="ORF">SAMN04488104_10338</name>
</gene>
<evidence type="ECO:0000313" key="3">
    <source>
        <dbReference type="EMBL" id="SDD49446.1"/>
    </source>
</evidence>